<dbReference type="PANTHER" id="PTHR21641">
    <property type="entry name" value="TRANSLATION INITIATION FACTOR-RELATED"/>
    <property type="match status" value="1"/>
</dbReference>
<dbReference type="EMBL" id="KZ303523">
    <property type="protein sequence ID" value="PIA13993.1"/>
    <property type="molecule type" value="Genomic_DNA"/>
</dbReference>
<feature type="non-terminal residue" evidence="4">
    <location>
        <position position="1"/>
    </location>
</feature>
<evidence type="ECO:0000256" key="2">
    <source>
        <dbReference type="ARBA" id="ARBA00022884"/>
    </source>
</evidence>
<dbReference type="Gene3D" id="2.40.50.140">
    <property type="entry name" value="Nucleic acid-binding proteins"/>
    <property type="match status" value="1"/>
</dbReference>
<keyword evidence="2" id="KW-0694">RNA-binding</keyword>
<dbReference type="GO" id="GO:0005634">
    <property type="term" value="C:nucleus"/>
    <property type="evidence" value="ECO:0007669"/>
    <property type="project" value="TreeGrafter"/>
</dbReference>
<sequence>KYAAQEALDAKAEPSLTCPVACVLGPRGQHLHEVWFTTLAQLPPKFRSIVWVKRGNYVMVDLAKQLTDKIGGEITMVLLAAQVKQLKQAGGWPTQYAN</sequence>
<dbReference type="SMART" id="SM00652">
    <property type="entry name" value="eIF1a"/>
    <property type="match status" value="1"/>
</dbReference>
<dbReference type="InterPro" id="IPR012340">
    <property type="entry name" value="NA-bd_OB-fold"/>
</dbReference>
<dbReference type="Proteomes" id="UP000242474">
    <property type="component" value="Unassembled WGS sequence"/>
</dbReference>
<organism evidence="4 5">
    <name type="scientific">Coemansia reversa (strain ATCC 12441 / NRRL 1564)</name>
    <dbReference type="NCBI Taxonomy" id="763665"/>
    <lineage>
        <taxon>Eukaryota</taxon>
        <taxon>Fungi</taxon>
        <taxon>Fungi incertae sedis</taxon>
        <taxon>Zoopagomycota</taxon>
        <taxon>Kickxellomycotina</taxon>
        <taxon>Kickxellomycetes</taxon>
        <taxon>Kickxellales</taxon>
        <taxon>Kickxellaceae</taxon>
        <taxon>Coemansia</taxon>
    </lineage>
</organism>
<dbReference type="InterPro" id="IPR039294">
    <property type="entry name" value="EIF1AD"/>
</dbReference>
<dbReference type="GO" id="GO:0003723">
    <property type="term" value="F:RNA binding"/>
    <property type="evidence" value="ECO:0007669"/>
    <property type="project" value="UniProtKB-KW"/>
</dbReference>
<dbReference type="GO" id="GO:0003743">
    <property type="term" value="F:translation initiation factor activity"/>
    <property type="evidence" value="ECO:0007669"/>
    <property type="project" value="InterPro"/>
</dbReference>
<evidence type="ECO:0000256" key="1">
    <source>
        <dbReference type="ARBA" id="ARBA00007340"/>
    </source>
</evidence>
<accession>A0A2G5B4M0</accession>
<feature type="domain" description="S1-like" evidence="3">
    <location>
        <begin position="21"/>
        <end position="76"/>
    </location>
</feature>
<dbReference type="InterPro" id="IPR006196">
    <property type="entry name" value="RNA-binding_domain_S1_IF1"/>
</dbReference>
<dbReference type="STRING" id="763665.A0A2G5B4M0"/>
<evidence type="ECO:0000313" key="5">
    <source>
        <dbReference type="Proteomes" id="UP000242474"/>
    </source>
</evidence>
<dbReference type="SUPFAM" id="SSF50249">
    <property type="entry name" value="Nucleic acid-binding proteins"/>
    <property type="match status" value="1"/>
</dbReference>
<keyword evidence="5" id="KW-1185">Reference proteome</keyword>
<dbReference type="AlphaFoldDB" id="A0A2G5B4M0"/>
<name>A0A2G5B4M0_COERN</name>
<proteinExistence type="inferred from homology"/>
<dbReference type="PANTHER" id="PTHR21641:SF0">
    <property type="entry name" value="RNA-BINDING PROTEIN EIF1AD-RELATED"/>
    <property type="match status" value="1"/>
</dbReference>
<protein>
    <recommendedName>
        <fullName evidence="3">S1-like domain-containing protein</fullName>
    </recommendedName>
</protein>
<comment type="similarity">
    <text evidence="1">Belongs to the EIF1AD family.</text>
</comment>
<gene>
    <name evidence="4" type="ORF">COEREDRAFT_24921</name>
</gene>
<dbReference type="InterPro" id="IPR001253">
    <property type="entry name" value="TIF_eIF-1A"/>
</dbReference>
<feature type="non-terminal residue" evidence="4">
    <location>
        <position position="98"/>
    </location>
</feature>
<evidence type="ECO:0000259" key="3">
    <source>
        <dbReference type="Pfam" id="PF01176"/>
    </source>
</evidence>
<dbReference type="OrthoDB" id="1738325at2759"/>
<evidence type="ECO:0000313" key="4">
    <source>
        <dbReference type="EMBL" id="PIA13993.1"/>
    </source>
</evidence>
<reference evidence="4 5" key="1">
    <citation type="journal article" date="2015" name="Genome Biol. Evol.">
        <title>Phylogenomic analyses indicate that early fungi evolved digesting cell walls of algal ancestors of land plants.</title>
        <authorList>
            <person name="Chang Y."/>
            <person name="Wang S."/>
            <person name="Sekimoto S."/>
            <person name="Aerts A.L."/>
            <person name="Choi C."/>
            <person name="Clum A."/>
            <person name="LaButti K.M."/>
            <person name="Lindquist E.A."/>
            <person name="Yee Ngan C."/>
            <person name="Ohm R.A."/>
            <person name="Salamov A.A."/>
            <person name="Grigoriev I.V."/>
            <person name="Spatafora J.W."/>
            <person name="Berbee M.L."/>
        </authorList>
    </citation>
    <scope>NUCLEOTIDE SEQUENCE [LARGE SCALE GENOMIC DNA]</scope>
    <source>
        <strain evidence="4 5">NRRL 1564</strain>
    </source>
</reference>
<dbReference type="Pfam" id="PF01176">
    <property type="entry name" value="eIF-1a"/>
    <property type="match status" value="1"/>
</dbReference>